<organism evidence="2">
    <name type="scientific">Aspergillus niger</name>
    <dbReference type="NCBI Taxonomy" id="5061"/>
    <lineage>
        <taxon>Eukaryota</taxon>
        <taxon>Fungi</taxon>
        <taxon>Dikarya</taxon>
        <taxon>Ascomycota</taxon>
        <taxon>Pezizomycotina</taxon>
        <taxon>Eurotiomycetes</taxon>
        <taxon>Eurotiomycetidae</taxon>
        <taxon>Eurotiales</taxon>
        <taxon>Aspergillaceae</taxon>
        <taxon>Aspergillus</taxon>
        <taxon>Aspergillus subgen. Circumdati</taxon>
    </lineage>
</organism>
<reference evidence="2" key="2">
    <citation type="submission" date="2025-08" db="UniProtKB">
        <authorList>
            <consortium name="RefSeq"/>
        </authorList>
    </citation>
    <scope>IDENTIFICATION</scope>
</reference>
<dbReference type="RefSeq" id="XP_059601226.1">
    <property type="nucleotide sequence ID" value="XM_059749222.1"/>
</dbReference>
<dbReference type="GeneID" id="84591761"/>
<feature type="compositionally biased region" description="Basic and acidic residues" evidence="1">
    <location>
        <begin position="12"/>
        <end position="22"/>
    </location>
</feature>
<evidence type="ECO:0000256" key="1">
    <source>
        <dbReference type="SAM" id="MobiDB-lite"/>
    </source>
</evidence>
<feature type="compositionally biased region" description="Polar residues" evidence="1">
    <location>
        <begin position="1"/>
        <end position="10"/>
    </location>
</feature>
<dbReference type="KEGG" id="ang:An08g08180"/>
<evidence type="ECO:0000313" key="2">
    <source>
        <dbReference type="RefSeq" id="XP_059601226.1"/>
    </source>
</evidence>
<accession>A0AAJ8BRG6</accession>
<feature type="region of interest" description="Disordered" evidence="1">
    <location>
        <begin position="1"/>
        <end position="26"/>
    </location>
</feature>
<sequence length="53" mass="6163">MQPAQSNSIIRMSHERSFREPMADPETLNMELTKIRNTINEELPHIHAFVDDA</sequence>
<protein>
    <submittedName>
        <fullName evidence="2">Uncharacterized protein</fullName>
    </submittedName>
</protein>
<dbReference type="VEuPathDB" id="FungiDB:An08g08180"/>
<gene>
    <name evidence="2" type="ORF">An08g08180</name>
</gene>
<proteinExistence type="predicted"/>
<reference evidence="2" key="1">
    <citation type="submission" date="2025-02" db="EMBL/GenBank/DDBJ databases">
        <authorList>
            <consortium name="NCBI Genome Project"/>
        </authorList>
    </citation>
    <scope>NUCLEOTIDE SEQUENCE</scope>
</reference>
<dbReference type="AlphaFoldDB" id="A0AAJ8BRG6"/>
<name>A0AAJ8BRG6_ASPNG</name>